<name>A0ABT9XE30_9BACL</name>
<keyword evidence="3 8" id="KW-0028">Amino-acid biosynthesis</keyword>
<dbReference type="Gene3D" id="3.20.20.70">
    <property type="entry name" value="Aldolase class I"/>
    <property type="match status" value="1"/>
</dbReference>
<dbReference type="HAMAP" id="MF_00131">
    <property type="entry name" value="Trp_synth_alpha"/>
    <property type="match status" value="1"/>
</dbReference>
<evidence type="ECO:0000256" key="5">
    <source>
        <dbReference type="ARBA" id="ARBA00023141"/>
    </source>
</evidence>
<evidence type="ECO:0000256" key="2">
    <source>
        <dbReference type="ARBA" id="ARBA00011270"/>
    </source>
</evidence>
<evidence type="ECO:0000313" key="10">
    <source>
        <dbReference type="EMBL" id="MDQ0188549.1"/>
    </source>
</evidence>
<evidence type="ECO:0000256" key="6">
    <source>
        <dbReference type="ARBA" id="ARBA00023239"/>
    </source>
</evidence>
<evidence type="ECO:0000256" key="7">
    <source>
        <dbReference type="ARBA" id="ARBA00049047"/>
    </source>
</evidence>
<dbReference type="RefSeq" id="WP_274455949.1">
    <property type="nucleotide sequence ID" value="NZ_CP067097.1"/>
</dbReference>
<reference evidence="10 11" key="1">
    <citation type="submission" date="2023-07" db="EMBL/GenBank/DDBJ databases">
        <title>Genomic Encyclopedia of Type Strains, Phase IV (KMG-IV): sequencing the most valuable type-strain genomes for metagenomic binning, comparative biology and taxonomic classification.</title>
        <authorList>
            <person name="Goeker M."/>
        </authorList>
    </citation>
    <scope>NUCLEOTIDE SEQUENCE [LARGE SCALE GENOMIC DNA]</scope>
    <source>
        <strain evidence="10 11">DSM 4006</strain>
    </source>
</reference>
<proteinExistence type="inferred from homology"/>
<comment type="catalytic activity">
    <reaction evidence="7 8">
        <text>(1S,2R)-1-C-(indol-3-yl)glycerol 3-phosphate + L-serine = D-glyceraldehyde 3-phosphate + L-tryptophan + H2O</text>
        <dbReference type="Rhea" id="RHEA:10532"/>
        <dbReference type="ChEBI" id="CHEBI:15377"/>
        <dbReference type="ChEBI" id="CHEBI:33384"/>
        <dbReference type="ChEBI" id="CHEBI:57912"/>
        <dbReference type="ChEBI" id="CHEBI:58866"/>
        <dbReference type="ChEBI" id="CHEBI:59776"/>
        <dbReference type="EC" id="4.2.1.20"/>
    </reaction>
</comment>
<evidence type="ECO:0000256" key="1">
    <source>
        <dbReference type="ARBA" id="ARBA00004733"/>
    </source>
</evidence>
<dbReference type="PROSITE" id="PS00167">
    <property type="entry name" value="TRP_SYNTHASE_ALPHA"/>
    <property type="match status" value="1"/>
</dbReference>
<comment type="pathway">
    <text evidence="1 8">Amino-acid biosynthesis; L-tryptophan biosynthesis; L-tryptophan from chorismate: step 5/5.</text>
</comment>
<protein>
    <recommendedName>
        <fullName evidence="8">Tryptophan synthase alpha chain</fullName>
        <ecNumber evidence="8">4.2.1.20</ecNumber>
    </recommendedName>
</protein>
<dbReference type="GO" id="GO:0004834">
    <property type="term" value="F:tryptophan synthase activity"/>
    <property type="evidence" value="ECO:0007669"/>
    <property type="project" value="UniProtKB-EC"/>
</dbReference>
<comment type="function">
    <text evidence="8">The alpha subunit is responsible for the aldol cleavage of indoleglycerol phosphate to indole and glyceraldehyde 3-phosphate.</text>
</comment>
<dbReference type="PANTHER" id="PTHR43406:SF1">
    <property type="entry name" value="TRYPTOPHAN SYNTHASE ALPHA CHAIN, CHLOROPLASTIC"/>
    <property type="match status" value="1"/>
</dbReference>
<evidence type="ECO:0000256" key="9">
    <source>
        <dbReference type="RuleBase" id="RU003662"/>
    </source>
</evidence>
<evidence type="ECO:0000313" key="11">
    <source>
        <dbReference type="Proteomes" id="UP001232973"/>
    </source>
</evidence>
<dbReference type="InterPro" id="IPR002028">
    <property type="entry name" value="Trp_synthase_suA"/>
</dbReference>
<dbReference type="Proteomes" id="UP001232973">
    <property type="component" value="Unassembled WGS sequence"/>
</dbReference>
<dbReference type="Pfam" id="PF00290">
    <property type="entry name" value="Trp_syntA"/>
    <property type="match status" value="1"/>
</dbReference>
<evidence type="ECO:0000256" key="3">
    <source>
        <dbReference type="ARBA" id="ARBA00022605"/>
    </source>
</evidence>
<dbReference type="NCBIfam" id="TIGR00262">
    <property type="entry name" value="trpA"/>
    <property type="match status" value="1"/>
</dbReference>
<comment type="subunit">
    <text evidence="2 8">Tetramer of two alpha and two beta chains.</text>
</comment>
<dbReference type="InterPro" id="IPR011060">
    <property type="entry name" value="RibuloseP-bd_barrel"/>
</dbReference>
<evidence type="ECO:0000256" key="8">
    <source>
        <dbReference type="HAMAP-Rule" id="MF_00131"/>
    </source>
</evidence>
<comment type="caution">
    <text evidence="10">The sequence shown here is derived from an EMBL/GenBank/DDBJ whole genome shotgun (WGS) entry which is preliminary data.</text>
</comment>
<keyword evidence="5 8" id="KW-0057">Aromatic amino acid biosynthesis</keyword>
<keyword evidence="11" id="KW-1185">Reference proteome</keyword>
<dbReference type="SUPFAM" id="SSF51366">
    <property type="entry name" value="Ribulose-phoshate binding barrel"/>
    <property type="match status" value="1"/>
</dbReference>
<evidence type="ECO:0000256" key="4">
    <source>
        <dbReference type="ARBA" id="ARBA00022822"/>
    </source>
</evidence>
<dbReference type="InterPro" id="IPR013785">
    <property type="entry name" value="Aldolase_TIM"/>
</dbReference>
<gene>
    <name evidence="8" type="primary">trpA</name>
    <name evidence="10" type="ORF">J2S03_000353</name>
</gene>
<dbReference type="InterPro" id="IPR018204">
    <property type="entry name" value="Trp_synthase_alpha_AS"/>
</dbReference>
<dbReference type="EC" id="4.2.1.20" evidence="8"/>
<keyword evidence="4 8" id="KW-0822">Tryptophan biosynthesis</keyword>
<accession>A0ABT9XE30</accession>
<dbReference type="PANTHER" id="PTHR43406">
    <property type="entry name" value="TRYPTOPHAN SYNTHASE, ALPHA CHAIN"/>
    <property type="match status" value="1"/>
</dbReference>
<feature type="active site" description="Proton acceptor" evidence="8">
    <location>
        <position position="47"/>
    </location>
</feature>
<dbReference type="EMBL" id="JAUSTP010000001">
    <property type="protein sequence ID" value="MDQ0188549.1"/>
    <property type="molecule type" value="Genomic_DNA"/>
</dbReference>
<dbReference type="CDD" id="cd04724">
    <property type="entry name" value="Tryptophan_synthase_alpha"/>
    <property type="match status" value="1"/>
</dbReference>
<feature type="active site" description="Proton acceptor" evidence="8">
    <location>
        <position position="58"/>
    </location>
</feature>
<organism evidence="10 11">
    <name type="scientific">Alicyclobacillus cycloheptanicus</name>
    <dbReference type="NCBI Taxonomy" id="1457"/>
    <lineage>
        <taxon>Bacteria</taxon>
        <taxon>Bacillati</taxon>
        <taxon>Bacillota</taxon>
        <taxon>Bacilli</taxon>
        <taxon>Bacillales</taxon>
        <taxon>Alicyclobacillaceae</taxon>
        <taxon>Alicyclobacillus</taxon>
    </lineage>
</organism>
<sequence length="285" mass="30046">MSRIAKAFEQKTGRAALIPFLNTGDPSMDLSLRLMEAVLETGADVLEIGMPYSDPLADGPVIQASAVRSLQAGFALPKAFEAAAHLRTRTDKGLVLFTYVNPLLQYTPERFFRDAVQAGADGVIVPDLPFEESDGVREAADAAGIDLIPLIAPTSGEARIAQICQAARGFVYCVSSLGVTGERARMSDRVEALVQTARRYTSLPVAVGFGVSGPDQAKAIAAYADGVIVGSAFIRRIDQVLQAAPQALAAPGAGEVAARARTEELANDVLGSVRSFAAELMQAIR</sequence>
<keyword evidence="6 8" id="KW-0456">Lyase</keyword>
<comment type="similarity">
    <text evidence="8 9">Belongs to the TrpA family.</text>
</comment>